<reference evidence="2" key="1">
    <citation type="submission" date="2021-06" db="EMBL/GenBank/DDBJ databases">
        <authorList>
            <person name="Kallberg Y."/>
            <person name="Tangrot J."/>
            <person name="Rosling A."/>
        </authorList>
    </citation>
    <scope>NUCLEOTIDE SEQUENCE</scope>
    <source>
        <strain evidence="2">FL966</strain>
    </source>
</reference>
<proteinExistence type="predicted"/>
<evidence type="ECO:0000313" key="3">
    <source>
        <dbReference type="Proteomes" id="UP000789759"/>
    </source>
</evidence>
<keyword evidence="3" id="KW-1185">Reference proteome</keyword>
<dbReference type="Proteomes" id="UP000789759">
    <property type="component" value="Unassembled WGS sequence"/>
</dbReference>
<feature type="non-terminal residue" evidence="2">
    <location>
        <position position="196"/>
    </location>
</feature>
<dbReference type="EMBL" id="CAJVQA010019278">
    <property type="protein sequence ID" value="CAG8758292.1"/>
    <property type="molecule type" value="Genomic_DNA"/>
</dbReference>
<sequence>EIRHKLNNIKMNPIYYDENIALSKQERDIVSNVQDISNEQYMISSGKDMILSSVGNSNYTGTGTSAESTVSSLMKHSPRQILSMSRQSTQLLENSIQQPNEDDNEFTSLKRSDNQQQNTGGPARTVLKRRGVKAEEWIERPTAEDIFEDIEQYFPNHDVDMPIVDALKEGKLSRRSMTKPNMASKRNLPETSFGRL</sequence>
<evidence type="ECO:0000256" key="1">
    <source>
        <dbReference type="SAM" id="MobiDB-lite"/>
    </source>
</evidence>
<evidence type="ECO:0000313" key="2">
    <source>
        <dbReference type="EMBL" id="CAG8758292.1"/>
    </source>
</evidence>
<feature type="region of interest" description="Disordered" evidence="1">
    <location>
        <begin position="95"/>
        <end position="124"/>
    </location>
</feature>
<organism evidence="2 3">
    <name type="scientific">Cetraspora pellucida</name>
    <dbReference type="NCBI Taxonomy" id="1433469"/>
    <lineage>
        <taxon>Eukaryota</taxon>
        <taxon>Fungi</taxon>
        <taxon>Fungi incertae sedis</taxon>
        <taxon>Mucoromycota</taxon>
        <taxon>Glomeromycotina</taxon>
        <taxon>Glomeromycetes</taxon>
        <taxon>Diversisporales</taxon>
        <taxon>Gigasporaceae</taxon>
        <taxon>Cetraspora</taxon>
    </lineage>
</organism>
<comment type="caution">
    <text evidence="2">The sequence shown here is derived from an EMBL/GenBank/DDBJ whole genome shotgun (WGS) entry which is preliminary data.</text>
</comment>
<dbReference type="OrthoDB" id="10630897at2759"/>
<gene>
    <name evidence="2" type="ORF">CPELLU_LOCUS15140</name>
</gene>
<feature type="region of interest" description="Disordered" evidence="1">
    <location>
        <begin position="173"/>
        <end position="196"/>
    </location>
</feature>
<name>A0A9N9IZT7_9GLOM</name>
<accession>A0A9N9IZT7</accession>
<protein>
    <submittedName>
        <fullName evidence="2">8568_t:CDS:1</fullName>
    </submittedName>
</protein>
<dbReference type="AlphaFoldDB" id="A0A9N9IZT7"/>